<dbReference type="InterPro" id="IPR036390">
    <property type="entry name" value="WH_DNA-bd_sf"/>
</dbReference>
<evidence type="ECO:0000313" key="6">
    <source>
        <dbReference type="Proteomes" id="UP001199355"/>
    </source>
</evidence>
<feature type="domain" description="HTH hxlR-type" evidence="4">
    <location>
        <begin position="13"/>
        <end position="111"/>
    </location>
</feature>
<evidence type="ECO:0000256" key="3">
    <source>
        <dbReference type="ARBA" id="ARBA00023163"/>
    </source>
</evidence>
<dbReference type="Gene3D" id="1.10.10.10">
    <property type="entry name" value="Winged helix-like DNA-binding domain superfamily/Winged helix DNA-binding domain"/>
    <property type="match status" value="1"/>
</dbReference>
<dbReference type="InterPro" id="IPR002577">
    <property type="entry name" value="HTH_HxlR"/>
</dbReference>
<dbReference type="GO" id="GO:0003677">
    <property type="term" value="F:DNA binding"/>
    <property type="evidence" value="ECO:0007669"/>
    <property type="project" value="UniProtKB-KW"/>
</dbReference>
<dbReference type="EMBL" id="JAJEQF010000031">
    <property type="protein sequence ID" value="MCC2168266.1"/>
    <property type="molecule type" value="Genomic_DNA"/>
</dbReference>
<dbReference type="PROSITE" id="PS51118">
    <property type="entry name" value="HTH_HXLR"/>
    <property type="match status" value="1"/>
</dbReference>
<dbReference type="InterPro" id="IPR036388">
    <property type="entry name" value="WH-like_DNA-bd_sf"/>
</dbReference>
<keyword evidence="2" id="KW-0238">DNA-binding</keyword>
<dbReference type="PANTHER" id="PTHR33204">
    <property type="entry name" value="TRANSCRIPTIONAL REGULATOR, MARR FAMILY"/>
    <property type="match status" value="1"/>
</dbReference>
<reference evidence="5 6" key="1">
    <citation type="submission" date="2021-10" db="EMBL/GenBank/DDBJ databases">
        <title>Anaerobic single-cell dispensing facilitates the cultivation of human gut bacteria.</title>
        <authorList>
            <person name="Afrizal A."/>
        </authorList>
    </citation>
    <scope>NUCLEOTIDE SEQUENCE [LARGE SCALE GENOMIC DNA]</scope>
    <source>
        <strain evidence="5 6">CLA-AA-H244</strain>
    </source>
</reference>
<comment type="caution">
    <text evidence="5">The sequence shown here is derived from an EMBL/GenBank/DDBJ whole genome shotgun (WGS) entry which is preliminary data.</text>
</comment>
<proteinExistence type="predicted"/>
<sequence>MASKENPSVNKNCPVSATIRLIGGKYKALLLWHLTGQTLRFNQLHRLVPEATPKMLTQQLRELEEDGLISRTVYPVVPPRVDYSLTALGESLFPILEAMYRWGSALMQDEGLMPACTMTDSYSTTKKEQEDCPSCSCHARSKS</sequence>
<evidence type="ECO:0000313" key="5">
    <source>
        <dbReference type="EMBL" id="MCC2168266.1"/>
    </source>
</evidence>
<gene>
    <name evidence="5" type="ORF">LKD45_11305</name>
</gene>
<name>A0AAE3AWV7_9FIRM</name>
<dbReference type="Proteomes" id="UP001199355">
    <property type="component" value="Unassembled WGS sequence"/>
</dbReference>
<keyword evidence="3" id="KW-0804">Transcription</keyword>
<dbReference type="Pfam" id="PF01638">
    <property type="entry name" value="HxlR"/>
    <property type="match status" value="1"/>
</dbReference>
<evidence type="ECO:0000256" key="2">
    <source>
        <dbReference type="ARBA" id="ARBA00023125"/>
    </source>
</evidence>
<dbReference type="AlphaFoldDB" id="A0AAE3AWV7"/>
<dbReference type="SUPFAM" id="SSF46785">
    <property type="entry name" value="Winged helix' DNA-binding domain"/>
    <property type="match status" value="1"/>
</dbReference>
<organism evidence="5 6">
    <name type="scientific">Gallintestinimicrobium propionicum</name>
    <dbReference type="NCBI Taxonomy" id="2981770"/>
    <lineage>
        <taxon>Bacteria</taxon>
        <taxon>Bacillati</taxon>
        <taxon>Bacillota</taxon>
        <taxon>Clostridia</taxon>
        <taxon>Lachnospirales</taxon>
        <taxon>Lachnospiraceae</taxon>
        <taxon>Gallintestinimicrobium</taxon>
    </lineage>
</organism>
<protein>
    <submittedName>
        <fullName evidence="5">Helix-turn-helix transcriptional regulator</fullName>
    </submittedName>
</protein>
<dbReference type="PANTHER" id="PTHR33204:SF29">
    <property type="entry name" value="TRANSCRIPTIONAL REGULATOR"/>
    <property type="match status" value="1"/>
</dbReference>
<keyword evidence="6" id="KW-1185">Reference proteome</keyword>
<dbReference type="RefSeq" id="WP_308728597.1">
    <property type="nucleotide sequence ID" value="NZ_JAJEQF010000031.1"/>
</dbReference>
<keyword evidence="1" id="KW-0805">Transcription regulation</keyword>
<evidence type="ECO:0000259" key="4">
    <source>
        <dbReference type="PROSITE" id="PS51118"/>
    </source>
</evidence>
<accession>A0AAE3AWV7</accession>
<evidence type="ECO:0000256" key="1">
    <source>
        <dbReference type="ARBA" id="ARBA00023015"/>
    </source>
</evidence>